<evidence type="ECO:0000256" key="3">
    <source>
        <dbReference type="ARBA" id="ARBA00066949"/>
    </source>
</evidence>
<dbReference type="GO" id="GO:0120529">
    <property type="term" value="F:secoisolariciresinol dehydrogenase activity"/>
    <property type="evidence" value="ECO:0007669"/>
    <property type="project" value="UniProtKB-EC"/>
</dbReference>
<sequence length="609" mass="67645">MEDISLQVPKRLDGKVVIITGGASGIGASTARLFARNGAKVVIADIQDDLGHSLCEKFSSNGNGTIFYIHCNVSEETDVQNVVDTTVTKYGKLDIMFNNAGMGGNSGLKVLTTDIHDFKRVLDVNLCGAFLGAKHAARVMIPVKKGSIIFTASVASVINGETPHAYSASKHAVVGLMKNLCVELGAYGIRVNSVSPYGVASPMLVAAAKLEVSEVEELVHESANLKGMIVKAEDVAEATLYLASDESRYVSGMNLVVDGGYSTTNPSFNNVMRACREVRVDALFNIRKSGNETLEAFTRRFLDESQKIKNLDCLNAILAYSNALSDHSRVKEYLVLHKPKTLEEKLSKVNGYIDLERFRNQSQPSQTTNFNKPRQHTHSASTPLIAPVSQETESHKRPIIDNSIEARKKRPRPVLPIITIPLSTLLPYIQEDPIWRIPFPIEVRPCKPYCANHKCNCHHTNKCFALQRSLELIFRARRLHQYIPDLPSYLDGSYLKSLSTPTTDPAEVRIYRVKLIEVNNIDSKLSKSKQKRIEECYKLTYQEKFPTLLPESSSHPLLEGISFIDCDTSHVRFPHSDPLVIMIKIENLVLHTMLIDTGSVADVLFLQII</sequence>
<accession>A0A7J7NF25</accession>
<dbReference type="InterPro" id="IPR045309">
    <property type="entry name" value="ABA2-like"/>
</dbReference>
<dbReference type="SUPFAM" id="SSF51735">
    <property type="entry name" value="NAD(P)-binding Rossmann-fold domains"/>
    <property type="match status" value="1"/>
</dbReference>
<dbReference type="GO" id="GO:0009807">
    <property type="term" value="P:lignan biosynthetic process"/>
    <property type="evidence" value="ECO:0007669"/>
    <property type="project" value="UniProtKB-ARBA"/>
</dbReference>
<evidence type="ECO:0000313" key="6">
    <source>
        <dbReference type="EMBL" id="KAF6165821.1"/>
    </source>
</evidence>
<protein>
    <recommendedName>
        <fullName evidence="4">Secoisolariciresinol dehydrogenase</fullName>
        <ecNumber evidence="3">1.1.1.331</ecNumber>
    </recommendedName>
</protein>
<dbReference type="EC" id="1.1.1.331" evidence="3"/>
<evidence type="ECO:0000256" key="5">
    <source>
        <dbReference type="SAM" id="MobiDB-lite"/>
    </source>
</evidence>
<dbReference type="PRINTS" id="PR00081">
    <property type="entry name" value="GDHRDH"/>
</dbReference>
<dbReference type="Pfam" id="PF13561">
    <property type="entry name" value="adh_short_C2"/>
    <property type="match status" value="1"/>
</dbReference>
<proteinExistence type="inferred from homology"/>
<reference evidence="6 7" key="1">
    <citation type="journal article" date="2020" name="IScience">
        <title>Genome Sequencing of the Endangered Kingdonia uniflora (Circaeasteraceae, Ranunculales) Reveals Potential Mechanisms of Evolutionary Specialization.</title>
        <authorList>
            <person name="Sun Y."/>
            <person name="Deng T."/>
            <person name="Zhang A."/>
            <person name="Moore M.J."/>
            <person name="Landis J.B."/>
            <person name="Lin N."/>
            <person name="Zhang H."/>
            <person name="Zhang X."/>
            <person name="Huang J."/>
            <person name="Zhang X."/>
            <person name="Sun H."/>
            <person name="Wang H."/>
        </authorList>
    </citation>
    <scope>NUCLEOTIDE SEQUENCE [LARGE SCALE GENOMIC DNA]</scope>
    <source>
        <strain evidence="6">TB1705</strain>
        <tissue evidence="6">Leaf</tissue>
    </source>
</reference>
<comment type="caution">
    <text evidence="6">The sequence shown here is derived from an EMBL/GenBank/DDBJ whole genome shotgun (WGS) entry which is preliminary data.</text>
</comment>
<keyword evidence="2" id="KW-0560">Oxidoreductase</keyword>
<dbReference type="CDD" id="cd05326">
    <property type="entry name" value="secoisolariciresinol-DH_like_SDR_c"/>
    <property type="match status" value="1"/>
</dbReference>
<dbReference type="Proteomes" id="UP000541444">
    <property type="component" value="Unassembled WGS sequence"/>
</dbReference>
<evidence type="ECO:0000256" key="2">
    <source>
        <dbReference type="ARBA" id="ARBA00023002"/>
    </source>
</evidence>
<keyword evidence="7" id="KW-1185">Reference proteome</keyword>
<dbReference type="AlphaFoldDB" id="A0A7J7NF25"/>
<dbReference type="EMBL" id="JACGCM010000816">
    <property type="protein sequence ID" value="KAF6165821.1"/>
    <property type="molecule type" value="Genomic_DNA"/>
</dbReference>
<dbReference type="InterPro" id="IPR002347">
    <property type="entry name" value="SDR_fam"/>
</dbReference>
<dbReference type="PANTHER" id="PTHR43180:SF45">
    <property type="entry name" value="SECOISOLARICIRESINOL DEHYDROGENASE-LIKE ISOFORM X1"/>
    <property type="match status" value="1"/>
</dbReference>
<evidence type="ECO:0000256" key="4">
    <source>
        <dbReference type="ARBA" id="ARBA00071098"/>
    </source>
</evidence>
<feature type="region of interest" description="Disordered" evidence="5">
    <location>
        <begin position="357"/>
        <end position="402"/>
    </location>
</feature>
<dbReference type="PANTHER" id="PTHR43180">
    <property type="entry name" value="3-OXOACYL-(ACYL-CARRIER-PROTEIN) REDUCTASE (AFU_ORTHOLOGUE AFUA_6G11210)"/>
    <property type="match status" value="1"/>
</dbReference>
<evidence type="ECO:0000256" key="1">
    <source>
        <dbReference type="ARBA" id="ARBA00006484"/>
    </source>
</evidence>
<organism evidence="6 7">
    <name type="scientific">Kingdonia uniflora</name>
    <dbReference type="NCBI Taxonomy" id="39325"/>
    <lineage>
        <taxon>Eukaryota</taxon>
        <taxon>Viridiplantae</taxon>
        <taxon>Streptophyta</taxon>
        <taxon>Embryophyta</taxon>
        <taxon>Tracheophyta</taxon>
        <taxon>Spermatophyta</taxon>
        <taxon>Magnoliopsida</taxon>
        <taxon>Ranunculales</taxon>
        <taxon>Circaeasteraceae</taxon>
        <taxon>Kingdonia</taxon>
    </lineage>
</organism>
<dbReference type="PRINTS" id="PR00080">
    <property type="entry name" value="SDRFAMILY"/>
</dbReference>
<dbReference type="FunFam" id="3.40.50.720:FF:000084">
    <property type="entry name" value="Short-chain dehydrogenase reductase"/>
    <property type="match status" value="1"/>
</dbReference>
<gene>
    <name evidence="6" type="ORF">GIB67_012718</name>
</gene>
<name>A0A7J7NF25_9MAGN</name>
<evidence type="ECO:0000313" key="7">
    <source>
        <dbReference type="Proteomes" id="UP000541444"/>
    </source>
</evidence>
<dbReference type="Gene3D" id="3.40.50.720">
    <property type="entry name" value="NAD(P)-binding Rossmann-like Domain"/>
    <property type="match status" value="1"/>
</dbReference>
<dbReference type="OrthoDB" id="294295at2759"/>
<feature type="compositionally biased region" description="Polar residues" evidence="5">
    <location>
        <begin position="360"/>
        <end position="382"/>
    </location>
</feature>
<comment type="similarity">
    <text evidence="1">Belongs to the short-chain dehydrogenases/reductases (SDR) family.</text>
</comment>
<dbReference type="InterPro" id="IPR036291">
    <property type="entry name" value="NAD(P)-bd_dom_sf"/>
</dbReference>